<evidence type="ECO:0000256" key="1">
    <source>
        <dbReference type="SAM" id="MobiDB-lite"/>
    </source>
</evidence>
<evidence type="ECO:0000313" key="3">
    <source>
        <dbReference type="Proteomes" id="UP000295701"/>
    </source>
</evidence>
<keyword evidence="3" id="KW-1185">Reference proteome</keyword>
<dbReference type="Proteomes" id="UP000295701">
    <property type="component" value="Unassembled WGS sequence"/>
</dbReference>
<evidence type="ECO:0000313" key="2">
    <source>
        <dbReference type="EMBL" id="TDL79622.1"/>
    </source>
</evidence>
<dbReference type="AlphaFoldDB" id="A0A4R6A9V5"/>
<feature type="region of interest" description="Disordered" evidence="1">
    <location>
        <begin position="467"/>
        <end position="491"/>
    </location>
</feature>
<dbReference type="EMBL" id="SNAA01000008">
    <property type="protein sequence ID" value="TDL79622.1"/>
    <property type="molecule type" value="Genomic_DNA"/>
</dbReference>
<organism evidence="2 3">
    <name type="scientific">Palleronia sediminis</name>
    <dbReference type="NCBI Taxonomy" id="2547833"/>
    <lineage>
        <taxon>Bacteria</taxon>
        <taxon>Pseudomonadati</taxon>
        <taxon>Pseudomonadota</taxon>
        <taxon>Alphaproteobacteria</taxon>
        <taxon>Rhodobacterales</taxon>
        <taxon>Roseobacteraceae</taxon>
        <taxon>Palleronia</taxon>
    </lineage>
</organism>
<sequence>MCDVTRQSIISLREDCLSTDEWTRIKQAAGCLDYLRQFPTCLSLLPKDDIGTLAGVLRLDTQLPAFLDEEARTWVRDATVIYHDEMLTEEARCATAKEYSESCKAVYMASLRTYMRAVQAECDLDGVNGLTALFRPELIEKTLIRLCKKSGTSGGLAPRTLFSYSLNLKRALTIQGLVEEAAKVEQLIKTLPVLVEGQAASKMMSPKVETWCRDLLNDPNAMEIFETQHFLYAERALAALELADLEGVDLLAFSRSSHTQPFCPDRARLAADLLRQARMFGVCAAFAAIELEGAPFRKSNVISDLRFSGHPQTFFDHRDDKIRPRLEIHIPNELLKNGDAMTRRNQHLPRFVFEKNGLGAEGYRILSFYLNRIRPLLGGADLTDHVFPALEAEPRPLVISTFDGWLTECSTKIALPLLPHNFRHGLCTIEIFHDPTCYPELETLTGDTEKTLRQHYAFIDRERQSRSLRQKRYERRAQRMHASPPAAEMSA</sequence>
<protein>
    <submittedName>
        <fullName evidence="2">Uncharacterized protein</fullName>
    </submittedName>
</protein>
<reference evidence="2 3" key="1">
    <citation type="submission" date="2019-03" db="EMBL/GenBank/DDBJ databases">
        <title>Primorskyibacter sp. SS33 isolated from sediments.</title>
        <authorList>
            <person name="Xunke S."/>
        </authorList>
    </citation>
    <scope>NUCLEOTIDE SEQUENCE [LARGE SCALE GENOMIC DNA]</scope>
    <source>
        <strain evidence="2 3">SS33</strain>
    </source>
</reference>
<gene>
    <name evidence="2" type="ORF">E2L08_08415</name>
</gene>
<comment type="caution">
    <text evidence="2">The sequence shown here is derived from an EMBL/GenBank/DDBJ whole genome shotgun (WGS) entry which is preliminary data.</text>
</comment>
<proteinExistence type="predicted"/>
<dbReference type="OrthoDB" id="7363113at2"/>
<name>A0A4R6A9V5_9RHOB</name>
<accession>A0A4R6A9V5</accession>
<dbReference type="RefSeq" id="WP_133396634.1">
    <property type="nucleotide sequence ID" value="NZ_SNAA01000008.1"/>
</dbReference>